<dbReference type="EMBL" id="PJNH01000002">
    <property type="protein sequence ID" value="PKR77682.1"/>
    <property type="molecule type" value="Genomic_DNA"/>
</dbReference>
<dbReference type="RefSeq" id="WP_101331290.1">
    <property type="nucleotide sequence ID" value="NZ_PJNH01000002.1"/>
</dbReference>
<proteinExistence type="predicted"/>
<comment type="caution">
    <text evidence="2">The sequence shown here is derived from an EMBL/GenBank/DDBJ whole genome shotgun (WGS) entry which is preliminary data.</text>
</comment>
<organism evidence="2 3">
    <name type="scientific">Halalkalibacillus sediminis</name>
    <dbReference type="NCBI Taxonomy" id="2018042"/>
    <lineage>
        <taxon>Bacteria</taxon>
        <taxon>Bacillati</taxon>
        <taxon>Bacillota</taxon>
        <taxon>Bacilli</taxon>
        <taxon>Bacillales</taxon>
        <taxon>Bacillaceae</taxon>
        <taxon>Halalkalibacillus</taxon>
    </lineage>
</organism>
<feature type="transmembrane region" description="Helical" evidence="1">
    <location>
        <begin position="5"/>
        <end position="25"/>
    </location>
</feature>
<dbReference type="AlphaFoldDB" id="A0A2I0QTL2"/>
<protein>
    <submittedName>
        <fullName evidence="2">Uncharacterized protein</fullName>
    </submittedName>
</protein>
<evidence type="ECO:0000313" key="2">
    <source>
        <dbReference type="EMBL" id="PKR77682.1"/>
    </source>
</evidence>
<keyword evidence="1" id="KW-0812">Transmembrane</keyword>
<keyword evidence="1" id="KW-0472">Membrane</keyword>
<evidence type="ECO:0000313" key="3">
    <source>
        <dbReference type="Proteomes" id="UP000243524"/>
    </source>
</evidence>
<keyword evidence="1" id="KW-1133">Transmembrane helix</keyword>
<feature type="transmembrane region" description="Helical" evidence="1">
    <location>
        <begin position="115"/>
        <end position="136"/>
    </location>
</feature>
<gene>
    <name evidence="2" type="ORF">CEY16_07045</name>
</gene>
<evidence type="ECO:0000256" key="1">
    <source>
        <dbReference type="SAM" id="Phobius"/>
    </source>
</evidence>
<feature type="transmembrane region" description="Helical" evidence="1">
    <location>
        <begin position="85"/>
        <end position="103"/>
    </location>
</feature>
<feature type="transmembrane region" description="Helical" evidence="1">
    <location>
        <begin position="45"/>
        <end position="65"/>
    </location>
</feature>
<name>A0A2I0QTL2_9BACI</name>
<reference evidence="2 3" key="1">
    <citation type="submission" date="2017-06" db="EMBL/GenBank/DDBJ databases">
        <title>the draft geome sequence of Illustriluteabacillus marina B3227.</title>
        <authorList>
            <person name="He R.-H."/>
            <person name="Du Z.-J."/>
        </authorList>
    </citation>
    <scope>NUCLEOTIDE SEQUENCE [LARGE SCALE GENOMIC DNA]</scope>
    <source>
        <strain evidence="2 3">B3227</strain>
    </source>
</reference>
<sequence>MLYRVIILLISSVIFALILSGLNYVPQGSRMENVYYFSFFETFTFALVYSAPVYVLFGLPVSILLDRWLDRIKNGSKYFIYSAKMTSYSAAGAVAGFIFYIAVNQGITQSYFNAYIASMVYGILAANIFFHLWYFYQHKKNSSSSI</sequence>
<keyword evidence="3" id="KW-1185">Reference proteome</keyword>
<dbReference type="OrthoDB" id="2622664at2"/>
<dbReference type="Proteomes" id="UP000243524">
    <property type="component" value="Unassembled WGS sequence"/>
</dbReference>
<accession>A0A2I0QTL2</accession>